<dbReference type="InterPro" id="IPR010982">
    <property type="entry name" value="Lambda_DNA-bd_dom_sf"/>
</dbReference>
<dbReference type="Gene3D" id="1.10.260.40">
    <property type="entry name" value="lambda repressor-like DNA-binding domains"/>
    <property type="match status" value="1"/>
</dbReference>
<comment type="caution">
    <text evidence="1">The sequence shown here is derived from an EMBL/GenBank/DDBJ whole genome shotgun (WGS) entry which is preliminary data.</text>
</comment>
<dbReference type="InterPro" id="IPR001387">
    <property type="entry name" value="Cro/C1-type_HTH"/>
</dbReference>
<name>A0A2W0H6X9_9BACI</name>
<dbReference type="SUPFAM" id="SSF47413">
    <property type="entry name" value="lambda repressor-like DNA-binding domains"/>
    <property type="match status" value="1"/>
</dbReference>
<reference evidence="1 2" key="1">
    <citation type="submission" date="2017-10" db="EMBL/GenBank/DDBJ databases">
        <title>Bacillus sp. nov., a halophilic bacterium isolated from a Yangshapao Lake.</title>
        <authorList>
            <person name="Wang H."/>
        </authorList>
    </citation>
    <scope>NUCLEOTIDE SEQUENCE [LARGE SCALE GENOMIC DNA]</scope>
    <source>
        <strain evidence="1 2">YSP-3</strain>
    </source>
</reference>
<dbReference type="AlphaFoldDB" id="A0A2W0H6X9"/>
<evidence type="ECO:0000313" key="1">
    <source>
        <dbReference type="EMBL" id="PYZ96486.1"/>
    </source>
</evidence>
<gene>
    <name evidence="1" type="ORF">CR205_12255</name>
</gene>
<dbReference type="CDD" id="cd00093">
    <property type="entry name" value="HTH_XRE"/>
    <property type="match status" value="1"/>
</dbReference>
<proteinExistence type="predicted"/>
<dbReference type="RefSeq" id="WP_110520222.1">
    <property type="nucleotide sequence ID" value="NZ_PDOF01000002.1"/>
</dbReference>
<evidence type="ECO:0000313" key="2">
    <source>
        <dbReference type="Proteomes" id="UP000248066"/>
    </source>
</evidence>
<dbReference type="GO" id="GO:0003677">
    <property type="term" value="F:DNA binding"/>
    <property type="evidence" value="ECO:0007669"/>
    <property type="project" value="InterPro"/>
</dbReference>
<keyword evidence="2" id="KW-1185">Reference proteome</keyword>
<protein>
    <recommendedName>
        <fullName evidence="3">XRE family transcriptional regulator</fullName>
    </recommendedName>
</protein>
<organism evidence="1 2">
    <name type="scientific">Alteribacter lacisalsi</name>
    <dbReference type="NCBI Taxonomy" id="2045244"/>
    <lineage>
        <taxon>Bacteria</taxon>
        <taxon>Bacillati</taxon>
        <taxon>Bacillota</taxon>
        <taxon>Bacilli</taxon>
        <taxon>Bacillales</taxon>
        <taxon>Bacillaceae</taxon>
        <taxon>Alteribacter</taxon>
    </lineage>
</organism>
<sequence length="63" mass="6814">MASVAEQLKQVMDNRNLTPEQVAEKSGLSADVLRNLDGHMDVAVLERISASLNVTFRIGSSSI</sequence>
<dbReference type="EMBL" id="PDOF01000002">
    <property type="protein sequence ID" value="PYZ96486.1"/>
    <property type="molecule type" value="Genomic_DNA"/>
</dbReference>
<evidence type="ECO:0008006" key="3">
    <source>
        <dbReference type="Google" id="ProtNLM"/>
    </source>
</evidence>
<accession>A0A2W0H6X9</accession>
<dbReference type="Proteomes" id="UP000248066">
    <property type="component" value="Unassembled WGS sequence"/>
</dbReference>
<dbReference type="OrthoDB" id="9859117at2"/>